<dbReference type="PANTHER" id="PTHR38564:SF2">
    <property type="entry name" value="WU:FC46H12 PRECURSOR"/>
    <property type="match status" value="1"/>
</dbReference>
<name>A0AAV6T5F2_SOLSE</name>
<keyword evidence="3" id="KW-1185">Reference proteome</keyword>
<organism evidence="2 3">
    <name type="scientific">Solea senegalensis</name>
    <name type="common">Senegalese sole</name>
    <dbReference type="NCBI Taxonomy" id="28829"/>
    <lineage>
        <taxon>Eukaryota</taxon>
        <taxon>Metazoa</taxon>
        <taxon>Chordata</taxon>
        <taxon>Craniata</taxon>
        <taxon>Vertebrata</taxon>
        <taxon>Euteleostomi</taxon>
        <taxon>Actinopterygii</taxon>
        <taxon>Neopterygii</taxon>
        <taxon>Teleostei</taxon>
        <taxon>Neoteleostei</taxon>
        <taxon>Acanthomorphata</taxon>
        <taxon>Carangaria</taxon>
        <taxon>Pleuronectiformes</taxon>
        <taxon>Pleuronectoidei</taxon>
        <taxon>Soleidae</taxon>
        <taxon>Solea</taxon>
    </lineage>
</organism>
<feature type="signal peptide" evidence="1">
    <location>
        <begin position="1"/>
        <end position="22"/>
    </location>
</feature>
<dbReference type="AlphaFoldDB" id="A0AAV6T5F2"/>
<proteinExistence type="predicted"/>
<dbReference type="EMBL" id="JAGKHQ010000001">
    <property type="protein sequence ID" value="KAG7524472.1"/>
    <property type="molecule type" value="Genomic_DNA"/>
</dbReference>
<dbReference type="Proteomes" id="UP000693946">
    <property type="component" value="Linkage Group LG1"/>
</dbReference>
<accession>A0AAV6T5F2</accession>
<evidence type="ECO:0000313" key="3">
    <source>
        <dbReference type="Proteomes" id="UP000693946"/>
    </source>
</evidence>
<comment type="caution">
    <text evidence="2">The sequence shown here is derived from an EMBL/GenBank/DDBJ whole genome shotgun (WGS) entry which is preliminary data.</text>
</comment>
<dbReference type="PANTHER" id="PTHR38564">
    <property type="entry name" value="SI:CH73-250A16.5-RELATED"/>
    <property type="match status" value="1"/>
</dbReference>
<reference evidence="2 3" key="1">
    <citation type="journal article" date="2021" name="Sci. Rep.">
        <title>Chromosome anchoring in Senegalese sole (Solea senegalensis) reveals sex-associated markers and genome rearrangements in flatfish.</title>
        <authorList>
            <person name="Guerrero-Cozar I."/>
            <person name="Gomez-Garrido J."/>
            <person name="Berbel C."/>
            <person name="Martinez-Blanch J.F."/>
            <person name="Alioto T."/>
            <person name="Claros M.G."/>
            <person name="Gagnaire P.A."/>
            <person name="Manchado M."/>
        </authorList>
    </citation>
    <scope>NUCLEOTIDE SEQUENCE [LARGE SCALE GENOMIC DNA]</scope>
    <source>
        <strain evidence="2">Sse05_10M</strain>
    </source>
</reference>
<gene>
    <name evidence="2" type="ORF">JOB18_012447</name>
</gene>
<protein>
    <submittedName>
        <fullName evidence="2">Uncharacterized protein</fullName>
    </submittedName>
</protein>
<keyword evidence="1" id="KW-0732">Signal</keyword>
<feature type="chain" id="PRO_5043720002" evidence="1">
    <location>
        <begin position="23"/>
        <end position="156"/>
    </location>
</feature>
<sequence>MAVRTLLVACTLFLGMCLITSSRPTETTQAFCNIEWLLALPCAQVNKAIVTEIKSLKNIYKLGTVTPLQIQANHTSAPGQMEQVNFTMTPAAMGEGCRLHGFSMSAVWYSSFSNSTNYCNLQTVVNGSGLTKTPGFMEFTNEWRCLGLEDAACPSK</sequence>
<evidence type="ECO:0000313" key="2">
    <source>
        <dbReference type="EMBL" id="KAG7524472.1"/>
    </source>
</evidence>
<evidence type="ECO:0000256" key="1">
    <source>
        <dbReference type="SAM" id="SignalP"/>
    </source>
</evidence>